<sequence length="62" mass="7198">MVELYKEPLREGLPHYVPLKPPNRSQRIHSKHLFQHKTSDCGYGPATQKQKNTASSFYTERA</sequence>
<comment type="caution">
    <text evidence="2">The sequence shown here is derived from an EMBL/GenBank/DDBJ whole genome shotgun (WGS) entry which is preliminary data.</text>
</comment>
<proteinExistence type="predicted"/>
<name>A0AAW1URP3_9CUCU</name>
<feature type="compositionally biased region" description="Polar residues" evidence="1">
    <location>
        <begin position="47"/>
        <end position="62"/>
    </location>
</feature>
<keyword evidence="3" id="KW-1185">Reference proteome</keyword>
<dbReference type="EMBL" id="JARQZJ010000098">
    <property type="protein sequence ID" value="KAK9886152.1"/>
    <property type="molecule type" value="Genomic_DNA"/>
</dbReference>
<evidence type="ECO:0000313" key="3">
    <source>
        <dbReference type="Proteomes" id="UP001431783"/>
    </source>
</evidence>
<accession>A0AAW1URP3</accession>
<feature type="region of interest" description="Disordered" evidence="1">
    <location>
        <begin position="37"/>
        <end position="62"/>
    </location>
</feature>
<organism evidence="2 3">
    <name type="scientific">Henosepilachna vigintioctopunctata</name>
    <dbReference type="NCBI Taxonomy" id="420089"/>
    <lineage>
        <taxon>Eukaryota</taxon>
        <taxon>Metazoa</taxon>
        <taxon>Ecdysozoa</taxon>
        <taxon>Arthropoda</taxon>
        <taxon>Hexapoda</taxon>
        <taxon>Insecta</taxon>
        <taxon>Pterygota</taxon>
        <taxon>Neoptera</taxon>
        <taxon>Endopterygota</taxon>
        <taxon>Coleoptera</taxon>
        <taxon>Polyphaga</taxon>
        <taxon>Cucujiformia</taxon>
        <taxon>Coccinelloidea</taxon>
        <taxon>Coccinellidae</taxon>
        <taxon>Epilachninae</taxon>
        <taxon>Epilachnini</taxon>
        <taxon>Henosepilachna</taxon>
    </lineage>
</organism>
<evidence type="ECO:0000313" key="2">
    <source>
        <dbReference type="EMBL" id="KAK9886152.1"/>
    </source>
</evidence>
<reference evidence="2 3" key="1">
    <citation type="submission" date="2023-03" db="EMBL/GenBank/DDBJ databases">
        <title>Genome insight into feeding habits of ladybird beetles.</title>
        <authorList>
            <person name="Li H.-S."/>
            <person name="Huang Y.-H."/>
            <person name="Pang H."/>
        </authorList>
    </citation>
    <scope>NUCLEOTIDE SEQUENCE [LARGE SCALE GENOMIC DNA]</scope>
    <source>
        <strain evidence="2">SYSU_2023b</strain>
        <tissue evidence="2">Whole body</tissue>
    </source>
</reference>
<protein>
    <submittedName>
        <fullName evidence="2">Uncharacterized protein</fullName>
    </submittedName>
</protein>
<dbReference type="AlphaFoldDB" id="A0AAW1URP3"/>
<evidence type="ECO:0000256" key="1">
    <source>
        <dbReference type="SAM" id="MobiDB-lite"/>
    </source>
</evidence>
<gene>
    <name evidence="2" type="ORF">WA026_014940</name>
</gene>
<dbReference type="Proteomes" id="UP001431783">
    <property type="component" value="Unassembled WGS sequence"/>
</dbReference>